<dbReference type="Proteomes" id="UP001430360">
    <property type="component" value="Unassembled WGS sequence"/>
</dbReference>
<sequence length="79" mass="8764">MRKVLSAPLIAWLSRLSYPRIFMVTAVLFGVNLLIPDPIILIDEVLLGLATVVLAKRKRTPKPGDDAPRPPFDGEARRS</sequence>
<dbReference type="RefSeq" id="WP_232135783.1">
    <property type="nucleotide sequence ID" value="NZ_CP089507.1"/>
</dbReference>
<feature type="region of interest" description="Disordered" evidence="1">
    <location>
        <begin position="59"/>
        <end position="79"/>
    </location>
</feature>
<reference evidence="2" key="2">
    <citation type="journal article" date="2022" name="Syst. Appl. Microbiol.">
        <title>Physiological and genomic characterisation of Luteimonas fraxinea sp. nov., a bacterial species associated with trees tolerant to ash dieback.</title>
        <authorList>
            <person name="Ulrich K."/>
            <person name="Becker R."/>
            <person name="Behrendt U."/>
            <person name="Kube M."/>
            <person name="Schneck V."/>
            <person name="Ulrich A."/>
        </authorList>
    </citation>
    <scope>NUCLEOTIDE SEQUENCE</scope>
    <source>
        <strain evidence="2">A1P009</strain>
    </source>
</reference>
<name>A0ABS8UCS1_9GAMM</name>
<feature type="compositionally biased region" description="Basic and acidic residues" evidence="1">
    <location>
        <begin position="62"/>
        <end position="79"/>
    </location>
</feature>
<dbReference type="EMBL" id="JAJQKU010000002">
    <property type="protein sequence ID" value="MCD9096869.1"/>
    <property type="molecule type" value="Genomic_DNA"/>
</dbReference>
<gene>
    <name evidence="2" type="ORF">LTT95_07920</name>
</gene>
<organism evidence="2 3">
    <name type="scientific">Luteimonas fraxinea</name>
    <dbReference type="NCBI Taxonomy" id="2901869"/>
    <lineage>
        <taxon>Bacteria</taxon>
        <taxon>Pseudomonadati</taxon>
        <taxon>Pseudomonadota</taxon>
        <taxon>Gammaproteobacteria</taxon>
        <taxon>Lysobacterales</taxon>
        <taxon>Lysobacteraceae</taxon>
        <taxon>Luteimonas</taxon>
    </lineage>
</organism>
<dbReference type="InterPro" id="IPR046119">
    <property type="entry name" value="DUF6116"/>
</dbReference>
<reference evidence="2" key="1">
    <citation type="submission" date="2021-12" db="EMBL/GenBank/DDBJ databases">
        <authorList>
            <person name="Ulrich A."/>
        </authorList>
    </citation>
    <scope>NUCLEOTIDE SEQUENCE</scope>
    <source>
        <strain evidence="2">A1P009</strain>
    </source>
</reference>
<evidence type="ECO:0000313" key="3">
    <source>
        <dbReference type="Proteomes" id="UP001430360"/>
    </source>
</evidence>
<evidence type="ECO:0000256" key="1">
    <source>
        <dbReference type="SAM" id="MobiDB-lite"/>
    </source>
</evidence>
<keyword evidence="3" id="KW-1185">Reference proteome</keyword>
<comment type="caution">
    <text evidence="2">The sequence shown here is derived from an EMBL/GenBank/DDBJ whole genome shotgun (WGS) entry which is preliminary data.</text>
</comment>
<evidence type="ECO:0000313" key="2">
    <source>
        <dbReference type="EMBL" id="MCD9096869.1"/>
    </source>
</evidence>
<protein>
    <recommendedName>
        <fullName evidence="4">Transmembrane protein</fullName>
    </recommendedName>
</protein>
<accession>A0ABS8UCS1</accession>
<proteinExistence type="predicted"/>
<dbReference type="Pfam" id="PF19611">
    <property type="entry name" value="DUF6116"/>
    <property type="match status" value="1"/>
</dbReference>
<evidence type="ECO:0008006" key="4">
    <source>
        <dbReference type="Google" id="ProtNLM"/>
    </source>
</evidence>